<dbReference type="PANTHER" id="PTHR41247:SF1">
    <property type="entry name" value="HTH-TYPE TRANSCRIPTIONAL REPRESSOR YCNK"/>
    <property type="match status" value="1"/>
</dbReference>
<dbReference type="Gene3D" id="3.30.70.2060">
    <property type="match status" value="1"/>
</dbReference>
<organism evidence="1 2">
    <name type="scientific">Skermanella aerolata</name>
    <dbReference type="NCBI Taxonomy" id="393310"/>
    <lineage>
        <taxon>Bacteria</taxon>
        <taxon>Pseudomonadati</taxon>
        <taxon>Pseudomonadota</taxon>
        <taxon>Alphaproteobacteria</taxon>
        <taxon>Rhodospirillales</taxon>
        <taxon>Azospirillaceae</taxon>
        <taxon>Skermanella</taxon>
    </lineage>
</organism>
<dbReference type="RefSeq" id="WP_211099426.1">
    <property type="nucleotide sequence ID" value="NZ_BJYZ01000031.1"/>
</dbReference>
<dbReference type="PANTHER" id="PTHR41247">
    <property type="entry name" value="HTH-TYPE TRANSCRIPTIONAL REPRESSOR YCNK"/>
    <property type="match status" value="1"/>
</dbReference>
<dbReference type="EMBL" id="BJYZ01000031">
    <property type="protein sequence ID" value="GEO41795.1"/>
    <property type="molecule type" value="Genomic_DNA"/>
</dbReference>
<protein>
    <submittedName>
        <fullName evidence="1">NosL copper chaperone</fullName>
    </submittedName>
</protein>
<sequence length="178" mass="18988">MMGRPGPTILVSAILGAVLLLLAACGEEQQASAPPAPHEVTDEAIGHYCGMALVEHPGPKGQVILQSRDEAVWFSSARDAIAFTRLPEEPKDIAAIYVTDMAKVKNWDHPERGAWVDARRAWYVIGSTRKGGMGGDEAVPFGEEQAARQFAEAHGGEVVAFDAVPESYVLGGSDHSSH</sequence>
<accession>A0A512DZC2</accession>
<gene>
    <name evidence="1" type="primary">nosL_2</name>
    <name evidence="1" type="ORF">SAE02_59430</name>
</gene>
<proteinExistence type="predicted"/>
<reference evidence="1 2" key="1">
    <citation type="submission" date="2019-07" db="EMBL/GenBank/DDBJ databases">
        <title>Whole genome shotgun sequence of Skermanella aerolata NBRC 106429.</title>
        <authorList>
            <person name="Hosoyama A."/>
            <person name="Uohara A."/>
            <person name="Ohji S."/>
            <person name="Ichikawa N."/>
        </authorList>
    </citation>
    <scope>NUCLEOTIDE SEQUENCE [LARGE SCALE GENOMIC DNA]</scope>
    <source>
        <strain evidence="1 2">NBRC 106429</strain>
    </source>
</reference>
<dbReference type="Gene3D" id="3.30.70.2050">
    <property type="match status" value="1"/>
</dbReference>
<name>A0A512DZC2_9PROT</name>
<evidence type="ECO:0000313" key="1">
    <source>
        <dbReference type="EMBL" id="GEO41795.1"/>
    </source>
</evidence>
<dbReference type="AlphaFoldDB" id="A0A512DZC2"/>
<dbReference type="Proteomes" id="UP000321523">
    <property type="component" value="Unassembled WGS sequence"/>
</dbReference>
<dbReference type="InterPro" id="IPR008719">
    <property type="entry name" value="N2O_reductase_NosL"/>
</dbReference>
<evidence type="ECO:0000313" key="2">
    <source>
        <dbReference type="Proteomes" id="UP000321523"/>
    </source>
</evidence>
<dbReference type="SUPFAM" id="SSF160387">
    <property type="entry name" value="NosL/MerB-like"/>
    <property type="match status" value="1"/>
</dbReference>
<keyword evidence="2" id="KW-1185">Reference proteome</keyword>
<comment type="caution">
    <text evidence="1">The sequence shown here is derived from an EMBL/GenBank/DDBJ whole genome shotgun (WGS) entry which is preliminary data.</text>
</comment>
<dbReference type="Pfam" id="PF05573">
    <property type="entry name" value="NosL"/>
    <property type="match status" value="1"/>
</dbReference>
<dbReference type="PROSITE" id="PS51257">
    <property type="entry name" value="PROKAR_LIPOPROTEIN"/>
    <property type="match status" value="1"/>
</dbReference>